<accession>A0ABV7TZJ0</accession>
<protein>
    <submittedName>
        <fullName evidence="2">Arc family DNA-binding protein</fullName>
    </submittedName>
</protein>
<dbReference type="InterPro" id="IPR010985">
    <property type="entry name" value="Ribbon_hlx_hlx"/>
</dbReference>
<dbReference type="GO" id="GO:0003677">
    <property type="term" value="F:DNA binding"/>
    <property type="evidence" value="ECO:0007669"/>
    <property type="project" value="UniProtKB-KW"/>
</dbReference>
<sequence length="66" mass="7000">MTSRESDKFMLRLPDGWREAIKARAAINRRTMTQEILTALESVVGEAAGGKLGGEAPAAGNEAAAR</sequence>
<gene>
    <name evidence="2" type="ORF">ACFOM8_01970</name>
</gene>
<organism evidence="2 3">
    <name type="scientific">Paracoccus angustae</name>
    <dbReference type="NCBI Taxonomy" id="1671480"/>
    <lineage>
        <taxon>Bacteria</taxon>
        <taxon>Pseudomonadati</taxon>
        <taxon>Pseudomonadota</taxon>
        <taxon>Alphaproteobacteria</taxon>
        <taxon>Rhodobacterales</taxon>
        <taxon>Paracoccaceae</taxon>
        <taxon>Paracoccus</taxon>
    </lineage>
</organism>
<dbReference type="InterPro" id="IPR005569">
    <property type="entry name" value="Arc_DNA-bd_dom"/>
</dbReference>
<evidence type="ECO:0000259" key="1">
    <source>
        <dbReference type="Pfam" id="PF03869"/>
    </source>
</evidence>
<keyword evidence="3" id="KW-1185">Reference proteome</keyword>
<dbReference type="InterPro" id="IPR013321">
    <property type="entry name" value="Arc_rbn_hlx_hlx"/>
</dbReference>
<reference evidence="3" key="1">
    <citation type="journal article" date="2019" name="Int. J. Syst. Evol. Microbiol.">
        <title>The Global Catalogue of Microorganisms (GCM) 10K type strain sequencing project: providing services to taxonomists for standard genome sequencing and annotation.</title>
        <authorList>
            <consortium name="The Broad Institute Genomics Platform"/>
            <consortium name="The Broad Institute Genome Sequencing Center for Infectious Disease"/>
            <person name="Wu L."/>
            <person name="Ma J."/>
        </authorList>
    </citation>
    <scope>NUCLEOTIDE SEQUENCE [LARGE SCALE GENOMIC DNA]</scope>
    <source>
        <strain evidence="3">KCTC 42473</strain>
    </source>
</reference>
<evidence type="ECO:0000313" key="3">
    <source>
        <dbReference type="Proteomes" id="UP001595539"/>
    </source>
</evidence>
<name>A0ABV7TZJ0_9RHOB</name>
<proteinExistence type="predicted"/>
<dbReference type="SUPFAM" id="SSF47598">
    <property type="entry name" value="Ribbon-helix-helix"/>
    <property type="match status" value="1"/>
</dbReference>
<keyword evidence="2" id="KW-0238">DNA-binding</keyword>
<dbReference type="Proteomes" id="UP001595539">
    <property type="component" value="Unassembled WGS sequence"/>
</dbReference>
<evidence type="ECO:0000313" key="2">
    <source>
        <dbReference type="EMBL" id="MFC3628207.1"/>
    </source>
</evidence>
<comment type="caution">
    <text evidence="2">The sequence shown here is derived from an EMBL/GenBank/DDBJ whole genome shotgun (WGS) entry which is preliminary data.</text>
</comment>
<feature type="domain" description="Arc-like DNA binding" evidence="1">
    <location>
        <begin position="3"/>
        <end position="41"/>
    </location>
</feature>
<dbReference type="Gene3D" id="1.10.1220.10">
    <property type="entry name" value="Met repressor-like"/>
    <property type="match status" value="1"/>
</dbReference>
<dbReference type="RefSeq" id="WP_377758806.1">
    <property type="nucleotide sequence ID" value="NZ_JBHRXY010000001.1"/>
</dbReference>
<dbReference type="Pfam" id="PF03869">
    <property type="entry name" value="Arc"/>
    <property type="match status" value="1"/>
</dbReference>
<dbReference type="EMBL" id="JBHRXY010000001">
    <property type="protein sequence ID" value="MFC3628207.1"/>
    <property type="molecule type" value="Genomic_DNA"/>
</dbReference>